<sequence>MERAVIERKIRRLERLTALLERDKQLHSDDRTELLTTISIKTVELLNQLNLTPLPG</sequence>
<proteinExistence type="predicted"/>
<reference evidence="1" key="1">
    <citation type="journal article" date="2015" name="Nature">
        <title>Complex archaea that bridge the gap between prokaryotes and eukaryotes.</title>
        <authorList>
            <person name="Spang A."/>
            <person name="Saw J.H."/>
            <person name="Jorgensen S.L."/>
            <person name="Zaremba-Niedzwiedzka K."/>
            <person name="Martijn J."/>
            <person name="Lind A.E."/>
            <person name="van Eijk R."/>
            <person name="Schleper C."/>
            <person name="Guy L."/>
            <person name="Ettema T.J."/>
        </authorList>
    </citation>
    <scope>NUCLEOTIDE SEQUENCE</scope>
</reference>
<evidence type="ECO:0000313" key="1">
    <source>
        <dbReference type="EMBL" id="KKL19067.1"/>
    </source>
</evidence>
<name>A0A0F9BYN8_9ZZZZ</name>
<gene>
    <name evidence="1" type="ORF">LCGC14_2469210</name>
</gene>
<organism evidence="1">
    <name type="scientific">marine sediment metagenome</name>
    <dbReference type="NCBI Taxonomy" id="412755"/>
    <lineage>
        <taxon>unclassified sequences</taxon>
        <taxon>metagenomes</taxon>
        <taxon>ecological metagenomes</taxon>
    </lineage>
</organism>
<protein>
    <submittedName>
        <fullName evidence="1">Uncharacterized protein</fullName>
    </submittedName>
</protein>
<dbReference type="AlphaFoldDB" id="A0A0F9BYN8"/>
<dbReference type="EMBL" id="LAZR01038623">
    <property type="protein sequence ID" value="KKL19067.1"/>
    <property type="molecule type" value="Genomic_DNA"/>
</dbReference>
<comment type="caution">
    <text evidence="1">The sequence shown here is derived from an EMBL/GenBank/DDBJ whole genome shotgun (WGS) entry which is preliminary data.</text>
</comment>
<accession>A0A0F9BYN8</accession>